<keyword evidence="4" id="KW-1185">Reference proteome</keyword>
<feature type="compositionally biased region" description="Basic residues" evidence="1">
    <location>
        <begin position="649"/>
        <end position="659"/>
    </location>
</feature>
<dbReference type="InterPro" id="IPR051061">
    <property type="entry name" value="Zinc_finger_trans_reg"/>
</dbReference>
<name>A0A8E5HUZ0_USTVR</name>
<dbReference type="Proteomes" id="UP000027002">
    <property type="component" value="Chromosome 5"/>
</dbReference>
<dbReference type="GeneID" id="66067138"/>
<evidence type="ECO:0000313" key="3">
    <source>
        <dbReference type="EMBL" id="QUC22120.1"/>
    </source>
</evidence>
<feature type="compositionally biased region" description="Low complexity" evidence="1">
    <location>
        <begin position="464"/>
        <end position="487"/>
    </location>
</feature>
<feature type="compositionally biased region" description="Polar residues" evidence="1">
    <location>
        <begin position="312"/>
        <end position="321"/>
    </location>
</feature>
<accession>A0A8E5HUZ0</accession>
<feature type="compositionally biased region" description="Polar residues" evidence="1">
    <location>
        <begin position="499"/>
        <end position="518"/>
    </location>
</feature>
<feature type="region of interest" description="Disordered" evidence="1">
    <location>
        <begin position="401"/>
        <end position="522"/>
    </location>
</feature>
<proteinExistence type="predicted"/>
<dbReference type="Gene3D" id="3.30.160.60">
    <property type="entry name" value="Classic Zinc Finger"/>
    <property type="match status" value="1"/>
</dbReference>
<dbReference type="SMART" id="SM00355">
    <property type="entry name" value="ZnF_C2H2"/>
    <property type="match status" value="3"/>
</dbReference>
<dbReference type="KEGG" id="uvi:66067138"/>
<reference evidence="3" key="1">
    <citation type="submission" date="2020-03" db="EMBL/GenBank/DDBJ databases">
        <title>A mixture of massive structural variations and highly conserved coding sequences in Ustilaginoidea virens genome.</title>
        <authorList>
            <person name="Zhang K."/>
            <person name="Zhao Z."/>
            <person name="Zhang Z."/>
            <person name="Li Y."/>
            <person name="Hsiang T."/>
            <person name="Sun W."/>
        </authorList>
    </citation>
    <scope>NUCLEOTIDE SEQUENCE</scope>
    <source>
        <strain evidence="3">UV-8b</strain>
    </source>
</reference>
<feature type="region of interest" description="Disordered" evidence="1">
    <location>
        <begin position="256"/>
        <end position="328"/>
    </location>
</feature>
<feature type="domain" description="C2H2-type" evidence="2">
    <location>
        <begin position="566"/>
        <end position="595"/>
    </location>
</feature>
<dbReference type="GO" id="GO:0006357">
    <property type="term" value="P:regulation of transcription by RNA polymerase II"/>
    <property type="evidence" value="ECO:0007669"/>
    <property type="project" value="TreeGrafter"/>
</dbReference>
<evidence type="ECO:0000313" key="4">
    <source>
        <dbReference type="Proteomes" id="UP000027002"/>
    </source>
</evidence>
<feature type="compositionally biased region" description="Pro residues" evidence="1">
    <location>
        <begin position="214"/>
        <end position="224"/>
    </location>
</feature>
<dbReference type="PANTHER" id="PTHR46179">
    <property type="entry name" value="ZINC FINGER PROTEIN"/>
    <property type="match status" value="1"/>
</dbReference>
<organism evidence="3 4">
    <name type="scientific">Ustilaginoidea virens</name>
    <name type="common">Rice false smut fungus</name>
    <name type="synonym">Villosiclava virens</name>
    <dbReference type="NCBI Taxonomy" id="1159556"/>
    <lineage>
        <taxon>Eukaryota</taxon>
        <taxon>Fungi</taxon>
        <taxon>Dikarya</taxon>
        <taxon>Ascomycota</taxon>
        <taxon>Pezizomycotina</taxon>
        <taxon>Sordariomycetes</taxon>
        <taxon>Hypocreomycetidae</taxon>
        <taxon>Hypocreales</taxon>
        <taxon>Clavicipitaceae</taxon>
        <taxon>Ustilaginoidea</taxon>
    </lineage>
</organism>
<gene>
    <name evidence="3" type="ORF">UV8b_06361</name>
</gene>
<feature type="region of interest" description="Disordered" evidence="1">
    <location>
        <begin position="197"/>
        <end position="230"/>
    </location>
</feature>
<dbReference type="InterPro" id="IPR036236">
    <property type="entry name" value="Znf_C2H2_sf"/>
</dbReference>
<dbReference type="PANTHER" id="PTHR46179:SF19">
    <property type="entry name" value="C2H2 FINGER DOMAIN TRANSCRIPTION FACTOR (EUROFUNG)-RELATED"/>
    <property type="match status" value="1"/>
</dbReference>
<feature type="region of interest" description="Disordered" evidence="1">
    <location>
        <begin position="640"/>
        <end position="659"/>
    </location>
</feature>
<feature type="domain" description="C2H2-type" evidence="2">
    <location>
        <begin position="600"/>
        <end position="625"/>
    </location>
</feature>
<dbReference type="EMBL" id="CP072757">
    <property type="protein sequence ID" value="QUC22120.1"/>
    <property type="molecule type" value="Genomic_DNA"/>
</dbReference>
<sequence length="659" mass="71747">MIKPDADGIYLHSIQQQFSMVVAARRLHPSLKNKPTLHILAPAPLLASCYLWTCYVTREFSLLLAFNKPSIQRYQSFVSQLLLLPVLPSSRISCSANEPPCGGRVYCVLMRQTRRNRIVRKQSQVDSAPLSTNRFTTDWPRWGVLKLKKVAEASANPQTLDYADLNLLIADPTNMTMAAGQHQLQSRLPVDTYDPDDVVPRGSPLMKALHPKLEPSPSPPPDIPPSQIRPNIGDAVLLASLDNGRRPEIARAGYRALPGIDEEEEDGSTGDLPRLCSTGKSPSHPSSKCFAARSTGHMTGPSLQHRAADSLQAVSTDSKPSSVPGESPDIALSARQLSLSDERVPSSAYRLASKDSTHQNAISEISNKSPIVMLTPSSSGLPPLQMDSPKFESNGHSLPSIRSTLGDIDSIPPEPPTPADQDLSTLHGSGAHFTRSPPVAMRCLPPMSTSQLSPPISPNETFQLSLPSPHSLPGSSNYNSYASNGLNHQPGREHVAGVSSETPNTEQSALTPATSTSVADRMSIDGITNPSIGLYICKYAGCRAPPFQTQYLLNSHANVHSSARPHYCPVPGCPRSEGGKGFKRKNEMIRHGLVHDSPGYICPFCPDREHKYPRPDNLQRHVRVHHTDKDKDDPMLREVLSQRSDGPSRGRRRRGGVAV</sequence>
<feature type="compositionally biased region" description="Polar residues" evidence="1">
    <location>
        <begin position="447"/>
        <end position="463"/>
    </location>
</feature>
<dbReference type="GO" id="GO:0005634">
    <property type="term" value="C:nucleus"/>
    <property type="evidence" value="ECO:0007669"/>
    <property type="project" value="TreeGrafter"/>
</dbReference>
<evidence type="ECO:0000259" key="2">
    <source>
        <dbReference type="SMART" id="SM00355"/>
    </source>
</evidence>
<feature type="region of interest" description="Disordered" evidence="1">
    <location>
        <begin position="613"/>
        <end position="634"/>
    </location>
</feature>
<dbReference type="AlphaFoldDB" id="A0A8E5HUZ0"/>
<dbReference type="OrthoDB" id="6077919at2759"/>
<evidence type="ECO:0000256" key="1">
    <source>
        <dbReference type="SAM" id="MobiDB-lite"/>
    </source>
</evidence>
<protein>
    <recommendedName>
        <fullName evidence="2">C2H2-type domain-containing protein</fullName>
    </recommendedName>
</protein>
<dbReference type="SUPFAM" id="SSF57667">
    <property type="entry name" value="beta-beta-alpha zinc fingers"/>
    <property type="match status" value="1"/>
</dbReference>
<dbReference type="RefSeq" id="XP_042999793.1">
    <property type="nucleotide sequence ID" value="XM_043143858.1"/>
</dbReference>
<dbReference type="InterPro" id="IPR013087">
    <property type="entry name" value="Znf_C2H2_type"/>
</dbReference>
<feature type="domain" description="C2H2-type" evidence="2">
    <location>
        <begin position="535"/>
        <end position="560"/>
    </location>
</feature>